<keyword evidence="1" id="KW-0472">Membrane</keyword>
<dbReference type="Proteomes" id="UP000017396">
    <property type="component" value="Chromosome"/>
</dbReference>
<gene>
    <name evidence="2" type="ORF">GKIL_2786</name>
</gene>
<feature type="transmembrane region" description="Helical" evidence="1">
    <location>
        <begin position="56"/>
        <end position="77"/>
    </location>
</feature>
<reference evidence="2 3" key="1">
    <citation type="journal article" date="2013" name="PLoS ONE">
        <title>Cultivation and Complete Genome Sequencing of Gloeobacter kilaueensis sp. nov., from a Lava Cave in Kilauea Caldera, Hawai'i.</title>
        <authorList>
            <person name="Saw J.H."/>
            <person name="Schatz M."/>
            <person name="Brown M.V."/>
            <person name="Kunkel D.D."/>
            <person name="Foster J.S."/>
            <person name="Shick H."/>
            <person name="Christensen S."/>
            <person name="Hou S."/>
            <person name="Wan X."/>
            <person name="Donachie S.P."/>
        </authorList>
    </citation>
    <scope>NUCLEOTIDE SEQUENCE [LARGE SCALE GENOMIC DNA]</scope>
    <source>
        <strain evidence="3">JS</strain>
    </source>
</reference>
<dbReference type="HOGENOM" id="CLU_2601106_0_0_3"/>
<evidence type="ECO:0000256" key="1">
    <source>
        <dbReference type="SAM" id="Phobius"/>
    </source>
</evidence>
<keyword evidence="3" id="KW-1185">Reference proteome</keyword>
<dbReference type="RefSeq" id="WP_023174247.1">
    <property type="nucleotide sequence ID" value="NC_022600.1"/>
</dbReference>
<protein>
    <submittedName>
        <fullName evidence="2">Uncharacterized protein</fullName>
    </submittedName>
</protein>
<evidence type="ECO:0000313" key="3">
    <source>
        <dbReference type="Proteomes" id="UP000017396"/>
    </source>
</evidence>
<dbReference type="KEGG" id="glj:GKIL_2786"/>
<organism evidence="2 3">
    <name type="scientific">Gloeobacter kilaueensis (strain ATCC BAA-2537 / CCAP 1431/1 / ULC 316 / JS1)</name>
    <dbReference type="NCBI Taxonomy" id="1183438"/>
    <lineage>
        <taxon>Bacteria</taxon>
        <taxon>Bacillati</taxon>
        <taxon>Cyanobacteriota</taxon>
        <taxon>Cyanophyceae</taxon>
        <taxon>Gloeobacterales</taxon>
        <taxon>Gloeobacteraceae</taxon>
        <taxon>Gloeobacter</taxon>
    </lineage>
</organism>
<accession>U5QJ74</accession>
<keyword evidence="1" id="KW-0812">Transmembrane</keyword>
<dbReference type="AlphaFoldDB" id="U5QJ74"/>
<dbReference type="EMBL" id="CP003587">
    <property type="protein sequence ID" value="AGY59032.1"/>
    <property type="molecule type" value="Genomic_DNA"/>
</dbReference>
<name>U5QJ74_GLOK1</name>
<proteinExistence type="predicted"/>
<sequence length="79" mass="8405">MLTPLSREFYEDSAVRAFEHPACELFPACSKTGRLFGLGVALGFAGLSLDGFGVGVWSWVLLALAGAVLLFAGSRVIRD</sequence>
<evidence type="ECO:0000313" key="2">
    <source>
        <dbReference type="EMBL" id="AGY59032.1"/>
    </source>
</evidence>
<keyword evidence="1" id="KW-1133">Transmembrane helix</keyword>